<dbReference type="SMART" id="SM00228">
    <property type="entry name" value="PDZ"/>
    <property type="match status" value="1"/>
</dbReference>
<dbReference type="AlphaFoldDB" id="A0A402B7I6"/>
<keyword evidence="4" id="KW-0812">Transmembrane</keyword>
<feature type="domain" description="PDZ" evidence="5">
    <location>
        <begin position="416"/>
        <end position="507"/>
    </location>
</feature>
<keyword evidence="4" id="KW-0472">Membrane</keyword>
<proteinExistence type="predicted"/>
<dbReference type="PROSITE" id="PS50106">
    <property type="entry name" value="PDZ"/>
    <property type="match status" value="1"/>
</dbReference>
<feature type="compositionally biased region" description="Polar residues" evidence="3">
    <location>
        <begin position="1"/>
        <end position="29"/>
    </location>
</feature>
<gene>
    <name evidence="6" type="ORF">KDA_28020</name>
</gene>
<accession>A0A402B7I6</accession>
<keyword evidence="4" id="KW-1133">Transmembrane helix</keyword>
<evidence type="ECO:0000256" key="3">
    <source>
        <dbReference type="SAM" id="MobiDB-lite"/>
    </source>
</evidence>
<dbReference type="InterPro" id="IPR001940">
    <property type="entry name" value="Peptidase_S1C"/>
</dbReference>
<evidence type="ECO:0000256" key="1">
    <source>
        <dbReference type="ARBA" id="ARBA00022670"/>
    </source>
</evidence>
<name>A0A402B7I6_9CHLR</name>
<keyword evidence="7" id="KW-1185">Reference proteome</keyword>
<dbReference type="Proteomes" id="UP000287171">
    <property type="component" value="Unassembled WGS sequence"/>
</dbReference>
<reference evidence="7" key="1">
    <citation type="submission" date="2018-12" db="EMBL/GenBank/DDBJ databases">
        <title>Tengunoibacter tsumagoiensis gen. nov., sp. nov., Dictyobacter kobayashii sp. nov., D. alpinus sp. nov., and D. joshuensis sp. nov. and description of Dictyobacteraceae fam. nov. within the order Ktedonobacterales isolated from Tengu-no-mugimeshi.</title>
        <authorList>
            <person name="Wang C.M."/>
            <person name="Zheng Y."/>
            <person name="Sakai Y."/>
            <person name="Toyoda A."/>
            <person name="Minakuchi Y."/>
            <person name="Abe K."/>
            <person name="Yokota A."/>
            <person name="Yabe S."/>
        </authorList>
    </citation>
    <scope>NUCLEOTIDE SEQUENCE [LARGE SCALE GENOMIC DNA]</scope>
    <source>
        <strain evidence="7">Uno16</strain>
    </source>
</reference>
<evidence type="ECO:0000313" key="7">
    <source>
        <dbReference type="Proteomes" id="UP000287171"/>
    </source>
</evidence>
<comment type="caution">
    <text evidence="6">The sequence shown here is derived from an EMBL/GenBank/DDBJ whole genome shotgun (WGS) entry which is preliminary data.</text>
</comment>
<dbReference type="InterPro" id="IPR051201">
    <property type="entry name" value="Chloro_Bact_Ser_Proteases"/>
</dbReference>
<keyword evidence="1" id="KW-0645">Protease</keyword>
<dbReference type="Gene3D" id="2.30.42.10">
    <property type="match status" value="1"/>
</dbReference>
<dbReference type="InterPro" id="IPR009003">
    <property type="entry name" value="Peptidase_S1_PA"/>
</dbReference>
<dbReference type="PANTHER" id="PTHR43343:SF3">
    <property type="entry name" value="PROTEASE DO-LIKE 8, CHLOROPLASTIC"/>
    <property type="match status" value="1"/>
</dbReference>
<dbReference type="SUPFAM" id="SSF50156">
    <property type="entry name" value="PDZ domain-like"/>
    <property type="match status" value="1"/>
</dbReference>
<dbReference type="EMBL" id="BIFT01000001">
    <property type="protein sequence ID" value="GCE27318.1"/>
    <property type="molecule type" value="Genomic_DNA"/>
</dbReference>
<dbReference type="Gene3D" id="2.40.10.120">
    <property type="match status" value="1"/>
</dbReference>
<dbReference type="PRINTS" id="PR00834">
    <property type="entry name" value="PROTEASES2C"/>
</dbReference>
<dbReference type="GO" id="GO:0006508">
    <property type="term" value="P:proteolysis"/>
    <property type="evidence" value="ECO:0007669"/>
    <property type="project" value="UniProtKB-KW"/>
</dbReference>
<evidence type="ECO:0000256" key="2">
    <source>
        <dbReference type="ARBA" id="ARBA00022801"/>
    </source>
</evidence>
<feature type="region of interest" description="Disordered" evidence="3">
    <location>
        <begin position="1"/>
        <end position="149"/>
    </location>
</feature>
<dbReference type="InterPro" id="IPR036034">
    <property type="entry name" value="PDZ_sf"/>
</dbReference>
<dbReference type="PANTHER" id="PTHR43343">
    <property type="entry name" value="PEPTIDASE S12"/>
    <property type="match status" value="1"/>
</dbReference>
<keyword evidence="2" id="KW-0378">Hydrolase</keyword>
<evidence type="ECO:0000313" key="6">
    <source>
        <dbReference type="EMBL" id="GCE27318.1"/>
    </source>
</evidence>
<dbReference type="GO" id="GO:0004252">
    <property type="term" value="F:serine-type endopeptidase activity"/>
    <property type="evidence" value="ECO:0007669"/>
    <property type="project" value="InterPro"/>
</dbReference>
<evidence type="ECO:0000256" key="4">
    <source>
        <dbReference type="SAM" id="Phobius"/>
    </source>
</evidence>
<sequence length="522" mass="53987">MGNSDTNDLNNLHNDRTTPYQPAPSSQPGQPEDERLSYVPPTRGGSYGTEEQRYHEYMQPGAYRPGSAQPVNQPEDVYGAVPSSAYPPQSRPQAQPADNRYWGPTANNSMPQPGAVYPNSYNQAGYTPNGPGVLPTPGAGPGPGRKKGSGMRAAAIAGLALMMALVLGVGLFAGWQFRSSSIAPTAPGVNNSTLQPGSNPQAPIPALTGNNVQAVREAVIAKTRPAVVQITVHTQKGDALGSGVIIDKRGYIVTNNHVISGANVVDEVVLSDGTRIRNAQVVGTDPADDLAIIKITPPTNMAVITLGDSSKLRVGQDVLAIGNPLGNTQTVTNGIVSALGRNVSEGNGATIPNAIQTDAPINPGNSGGALVDLQGQLVGIPTLTAVDPEFNSPANGVGFAIPSNRVQFIATQLISTGQVQHTGRAAIGIMPAAVDATLQMQDNLAVDHGVYVTQLVSGGAAEKAGVKVGDVIVQIDNKAIDAIPSLEDALIAKNPGDTASIKVYRGTQQITFNVTLGELKAN</sequence>
<protein>
    <recommendedName>
        <fullName evidence="5">PDZ domain-containing protein</fullName>
    </recommendedName>
</protein>
<dbReference type="SUPFAM" id="SSF50494">
    <property type="entry name" value="Trypsin-like serine proteases"/>
    <property type="match status" value="1"/>
</dbReference>
<dbReference type="RefSeq" id="WP_246039130.1">
    <property type="nucleotide sequence ID" value="NZ_BIFT01000001.1"/>
</dbReference>
<dbReference type="Pfam" id="PF13365">
    <property type="entry name" value="Trypsin_2"/>
    <property type="match status" value="1"/>
</dbReference>
<organism evidence="6 7">
    <name type="scientific">Dictyobacter alpinus</name>
    <dbReference type="NCBI Taxonomy" id="2014873"/>
    <lineage>
        <taxon>Bacteria</taxon>
        <taxon>Bacillati</taxon>
        <taxon>Chloroflexota</taxon>
        <taxon>Ktedonobacteria</taxon>
        <taxon>Ktedonobacterales</taxon>
        <taxon>Dictyobacteraceae</taxon>
        <taxon>Dictyobacter</taxon>
    </lineage>
</organism>
<feature type="transmembrane region" description="Helical" evidence="4">
    <location>
        <begin position="153"/>
        <end position="175"/>
    </location>
</feature>
<dbReference type="InterPro" id="IPR001478">
    <property type="entry name" value="PDZ"/>
</dbReference>
<evidence type="ECO:0000259" key="5">
    <source>
        <dbReference type="PROSITE" id="PS50106"/>
    </source>
</evidence>
<dbReference type="Pfam" id="PF13180">
    <property type="entry name" value="PDZ_2"/>
    <property type="match status" value="1"/>
</dbReference>